<dbReference type="InterPro" id="IPR006015">
    <property type="entry name" value="Universal_stress_UspA"/>
</dbReference>
<dbReference type="InterPro" id="IPR006016">
    <property type="entry name" value="UspA"/>
</dbReference>
<sequence>MSPVTTTMLIAYDGSRESRRAMSSAARLLNPREVEILTAWEPLHRTAARVGGMSGLRQAEWVTDTEEDDPAYARARDTCEEGVELAESLGLVARAHLVEAKTSVWSAIVDAVRVLEPDVIVTGTRNASAWKSLWQPSTAEGVLHNAGIPVFVVPPES</sequence>
<evidence type="ECO:0000313" key="4">
    <source>
        <dbReference type="Proteomes" id="UP000425178"/>
    </source>
</evidence>
<dbReference type="AlphaFoldDB" id="A0A6B8W2N9"/>
<dbReference type="InterPro" id="IPR014729">
    <property type="entry name" value="Rossmann-like_a/b/a_fold"/>
</dbReference>
<evidence type="ECO:0000313" key="3">
    <source>
        <dbReference type="EMBL" id="QGU05685.1"/>
    </source>
</evidence>
<dbReference type="Gene3D" id="3.40.50.620">
    <property type="entry name" value="HUPs"/>
    <property type="match status" value="1"/>
</dbReference>
<evidence type="ECO:0000259" key="2">
    <source>
        <dbReference type="Pfam" id="PF00582"/>
    </source>
</evidence>
<dbReference type="EMBL" id="CP046453">
    <property type="protein sequence ID" value="QGU05685.1"/>
    <property type="molecule type" value="Genomic_DNA"/>
</dbReference>
<dbReference type="KEGG" id="ccoe:CETAM_12270"/>
<name>A0A6B8W2N9_9CORY</name>
<protein>
    <submittedName>
        <fullName evidence="3">Universal stress protein family protein</fullName>
    </submittedName>
</protein>
<dbReference type="PRINTS" id="PR01438">
    <property type="entry name" value="UNVRSLSTRESS"/>
</dbReference>
<dbReference type="CDD" id="cd00293">
    <property type="entry name" value="USP-like"/>
    <property type="match status" value="1"/>
</dbReference>
<dbReference type="Proteomes" id="UP000425178">
    <property type="component" value="Chromosome"/>
</dbReference>
<comment type="similarity">
    <text evidence="1">Belongs to the universal stress protein A family.</text>
</comment>
<dbReference type="SUPFAM" id="SSF52402">
    <property type="entry name" value="Adenine nucleotide alpha hydrolases-like"/>
    <property type="match status" value="1"/>
</dbReference>
<dbReference type="RefSeq" id="WP_156229103.1">
    <property type="nucleotide sequence ID" value="NZ_CP046453.1"/>
</dbReference>
<dbReference type="Pfam" id="PF00582">
    <property type="entry name" value="Usp"/>
    <property type="match status" value="1"/>
</dbReference>
<accession>A0A6B8W2N9</accession>
<reference evidence="3 4" key="1">
    <citation type="journal article" date="2021" name="Int. J. Syst. Evol. Microbiol.">
        <title>Classification of three corynebacterial strains isolated from a small paddock in North Rhine-Westphalia: proposal of &lt;i&gt;Corynebacterium kalinowskii&lt;/i&gt; sp. nov., &lt;i&gt;Corynebacterium comes&lt;/i&gt; sp. nov. and &lt;i&gt;Corynebacterium occultum&lt;/i&gt; sp. nov.</title>
        <authorList>
            <person name="Schaffert L."/>
            <person name="Ruwe M."/>
            <person name="Milse J."/>
            <person name="Hanuschka K."/>
            <person name="Ortseifen V."/>
            <person name="Droste J."/>
            <person name="Brandt D."/>
            <person name="Schl L."/>
            <person name="Kutter Y."/>
            <person name="Vinke S."/>
            <person name="Vieh P."/>
            <person name="Jacob L."/>
            <person name="L N.C."/>
            <person name="Schulte-Berndt E."/>
            <person name="Hain C."/>
            <person name="Linder M."/>
            <person name="Schmidt P."/>
            <person name="Wollenschl L."/>
            <person name="Luttermann T."/>
            <person name="Thieme E."/>
            <person name="Hassa J."/>
            <person name="Haak M."/>
            <person name="Wittchen M."/>
            <person name="Mentz A."/>
            <person name="Persicke M."/>
            <person name="Busche T."/>
            <person name="R C."/>
        </authorList>
    </citation>
    <scope>NUCLEOTIDE SEQUENCE [LARGE SCALE GENOMIC DNA]</scope>
    <source>
        <strain evidence="3 4">2019</strain>
    </source>
</reference>
<keyword evidence="4" id="KW-1185">Reference proteome</keyword>
<organism evidence="3 4">
    <name type="scientific">Corynebacterium comes</name>
    <dbReference type="NCBI Taxonomy" id="2675218"/>
    <lineage>
        <taxon>Bacteria</taxon>
        <taxon>Bacillati</taxon>
        <taxon>Actinomycetota</taxon>
        <taxon>Actinomycetes</taxon>
        <taxon>Mycobacteriales</taxon>
        <taxon>Corynebacteriaceae</taxon>
        <taxon>Corynebacterium</taxon>
    </lineage>
</organism>
<gene>
    <name evidence="3" type="ORF">CETAM_12270</name>
</gene>
<feature type="domain" description="UspA" evidence="2">
    <location>
        <begin position="7"/>
        <end position="154"/>
    </location>
</feature>
<proteinExistence type="inferred from homology"/>
<evidence type="ECO:0000256" key="1">
    <source>
        <dbReference type="ARBA" id="ARBA00008791"/>
    </source>
</evidence>